<protein>
    <submittedName>
        <fullName evidence="3">Uncharacterized protein</fullName>
    </submittedName>
</protein>
<dbReference type="AlphaFoldDB" id="A0AAN9M3K4"/>
<evidence type="ECO:0000256" key="1">
    <source>
        <dbReference type="SAM" id="MobiDB-lite"/>
    </source>
</evidence>
<comment type="caution">
    <text evidence="3">The sequence shown here is derived from an EMBL/GenBank/DDBJ whole genome shotgun (WGS) entry which is preliminary data.</text>
</comment>
<dbReference type="Proteomes" id="UP001374584">
    <property type="component" value="Unassembled WGS sequence"/>
</dbReference>
<feature type="compositionally biased region" description="Basic and acidic residues" evidence="1">
    <location>
        <begin position="1"/>
        <end position="15"/>
    </location>
</feature>
<keyword evidence="4" id="KW-1185">Reference proteome</keyword>
<evidence type="ECO:0000256" key="2">
    <source>
        <dbReference type="SAM" id="Phobius"/>
    </source>
</evidence>
<feature type="region of interest" description="Disordered" evidence="1">
    <location>
        <begin position="1"/>
        <end position="53"/>
    </location>
</feature>
<organism evidence="3 4">
    <name type="scientific">Phaseolus coccineus</name>
    <name type="common">Scarlet runner bean</name>
    <name type="synonym">Phaseolus multiflorus</name>
    <dbReference type="NCBI Taxonomy" id="3886"/>
    <lineage>
        <taxon>Eukaryota</taxon>
        <taxon>Viridiplantae</taxon>
        <taxon>Streptophyta</taxon>
        <taxon>Embryophyta</taxon>
        <taxon>Tracheophyta</taxon>
        <taxon>Spermatophyta</taxon>
        <taxon>Magnoliopsida</taxon>
        <taxon>eudicotyledons</taxon>
        <taxon>Gunneridae</taxon>
        <taxon>Pentapetalae</taxon>
        <taxon>rosids</taxon>
        <taxon>fabids</taxon>
        <taxon>Fabales</taxon>
        <taxon>Fabaceae</taxon>
        <taxon>Papilionoideae</taxon>
        <taxon>50 kb inversion clade</taxon>
        <taxon>NPAAA clade</taxon>
        <taxon>indigoferoid/millettioid clade</taxon>
        <taxon>Phaseoleae</taxon>
        <taxon>Phaseolus</taxon>
    </lineage>
</organism>
<accession>A0AAN9M3K4</accession>
<feature type="transmembrane region" description="Helical" evidence="2">
    <location>
        <begin position="102"/>
        <end position="124"/>
    </location>
</feature>
<sequence>MPRIDQDQDQDRVHTSFEAMDLELSDNAPESSSSATTTVTTMAEEQEINSPVLSPESHMLVRVHRNRGRAMELGLGFSIETTVADLLKQLQIQFGKQLLEKFFFLGAEFYWLALIFLLSASLGADFL</sequence>
<dbReference type="EMBL" id="JAYMYR010000008">
    <property type="protein sequence ID" value="KAK7347084.1"/>
    <property type="molecule type" value="Genomic_DNA"/>
</dbReference>
<proteinExistence type="predicted"/>
<reference evidence="3 4" key="1">
    <citation type="submission" date="2024-01" db="EMBL/GenBank/DDBJ databases">
        <title>The genomes of 5 underutilized Papilionoideae crops provide insights into root nodulation and disease resistanc.</title>
        <authorList>
            <person name="Jiang F."/>
        </authorList>
    </citation>
    <scope>NUCLEOTIDE SEQUENCE [LARGE SCALE GENOMIC DNA]</scope>
    <source>
        <strain evidence="3">JINMINGXINNONG_FW02</strain>
        <tissue evidence="3">Leaves</tissue>
    </source>
</reference>
<evidence type="ECO:0000313" key="4">
    <source>
        <dbReference type="Proteomes" id="UP001374584"/>
    </source>
</evidence>
<feature type="compositionally biased region" description="Low complexity" evidence="1">
    <location>
        <begin position="31"/>
        <end position="41"/>
    </location>
</feature>
<evidence type="ECO:0000313" key="3">
    <source>
        <dbReference type="EMBL" id="KAK7347084.1"/>
    </source>
</evidence>
<keyword evidence="2" id="KW-0812">Transmembrane</keyword>
<name>A0AAN9M3K4_PHACN</name>
<keyword evidence="2" id="KW-1133">Transmembrane helix</keyword>
<keyword evidence="2" id="KW-0472">Membrane</keyword>
<gene>
    <name evidence="3" type="ORF">VNO80_21611</name>
</gene>